<reference evidence="1 2" key="2">
    <citation type="submission" date="2007-09" db="EMBL/GenBank/DDBJ databases">
        <authorList>
            <person name="Fulton L."/>
            <person name="Clifton S."/>
            <person name="Fulton B."/>
            <person name="Xu J."/>
            <person name="Minx P."/>
            <person name="Pepin K.H."/>
            <person name="Johnson M."/>
            <person name="Thiruvilangam P."/>
            <person name="Bhonagiri V."/>
            <person name="Nash W.E."/>
            <person name="Mardis E.R."/>
            <person name="Wilson R.K."/>
        </authorList>
    </citation>
    <scope>NUCLEOTIDE SEQUENCE [LARGE SCALE GENOMIC DNA]</scope>
    <source>
        <strain evidence="1 2">M21/2</strain>
    </source>
</reference>
<evidence type="ECO:0000313" key="1">
    <source>
        <dbReference type="EMBL" id="EDP21492.1"/>
    </source>
</evidence>
<organism evidence="1 2">
    <name type="scientific">Faecalibacterium prausnitzii M21/2</name>
    <dbReference type="NCBI Taxonomy" id="411485"/>
    <lineage>
        <taxon>Bacteria</taxon>
        <taxon>Bacillati</taxon>
        <taxon>Bacillota</taxon>
        <taxon>Clostridia</taxon>
        <taxon>Eubacteriales</taxon>
        <taxon>Oscillospiraceae</taxon>
        <taxon>Faecalibacterium</taxon>
    </lineage>
</organism>
<dbReference type="AlphaFoldDB" id="A8SC06"/>
<evidence type="ECO:0000313" key="2">
    <source>
        <dbReference type="Proteomes" id="UP000005945"/>
    </source>
</evidence>
<gene>
    <name evidence="1" type="ORF">FAEPRAM212_01817</name>
</gene>
<accession>A8SC06</accession>
<reference evidence="1 2" key="1">
    <citation type="submission" date="2007-09" db="EMBL/GenBank/DDBJ databases">
        <title>Draft genome sequence of Faecalibacterium prausnitzii M21/2.</title>
        <authorList>
            <person name="Sudarsanam P."/>
            <person name="Ley R."/>
            <person name="Guruge J."/>
            <person name="Turnbaugh P.J."/>
            <person name="Mahowald M."/>
            <person name="Liep D."/>
            <person name="Gordon J."/>
        </authorList>
    </citation>
    <scope>NUCLEOTIDE SEQUENCE [LARGE SCALE GENOMIC DNA]</scope>
    <source>
        <strain evidence="1 2">M21/2</strain>
    </source>
</reference>
<name>A8SC06_9FIRM</name>
<sequence>MRSLLHTVPPYGSLPSYHISYHLPKAAPLSCTAGRLQPYFNTTVPMGKGHCTRRAVAFWHFLVYNLLHFDSFRCMIEAFELFCHLQRRTA</sequence>
<dbReference type="Proteomes" id="UP000005945">
    <property type="component" value="Unassembled WGS sequence"/>
</dbReference>
<comment type="caution">
    <text evidence="1">The sequence shown here is derived from an EMBL/GenBank/DDBJ whole genome shotgun (WGS) entry which is preliminary data.</text>
</comment>
<proteinExistence type="predicted"/>
<protein>
    <submittedName>
        <fullName evidence="1">Uncharacterized protein</fullName>
    </submittedName>
</protein>
<dbReference type="EMBL" id="ABED02000026">
    <property type="protein sequence ID" value="EDP21492.1"/>
    <property type="molecule type" value="Genomic_DNA"/>
</dbReference>
<dbReference type="HOGENOM" id="CLU_2436428_0_0_9"/>